<gene>
    <name evidence="1" type="ORF">EB241_18360</name>
</gene>
<sequence>MQSVRDIIVPLPTDKVRFWKLNGSVAVPTQGLLCGTHRLNGNNVKKTYFWGGVKNIYTAPDCVNDATSVVASRLKAFGFNIYILVFNSLHVVTDIMFGTEIKADGMR</sequence>
<dbReference type="AlphaFoldDB" id="A0A3N6SE69"/>
<reference evidence="1 2" key="1">
    <citation type="submission" date="2018-10" db="EMBL/GenBank/DDBJ databases">
        <title>Draft genome sequence for the type isolate of Erwinia psidii, agent causal of bacterial blight in guava (Psidium guajava) and wilt and die-back of Eucalyptus spp.</title>
        <authorList>
            <person name="Hermenegildo P.S."/>
            <person name="Santos S.A."/>
            <person name="Guimaraes L.M.S."/>
            <person name="Vidigal P.M.P."/>
            <person name="Pereira I.C."/>
            <person name="Badel J.L."/>
            <person name="Alfenas-Zerbini P."/>
            <person name="Ferreira M.A.S.V."/>
            <person name="Alfenas A.C."/>
        </authorList>
    </citation>
    <scope>NUCLEOTIDE SEQUENCE [LARGE SCALE GENOMIC DNA]</scope>
    <source>
        <strain evidence="1 2">IBSBF 435</strain>
    </source>
</reference>
<accession>A0A3N6SE69</accession>
<proteinExistence type="predicted"/>
<keyword evidence="2" id="KW-1185">Reference proteome</keyword>
<dbReference type="EMBL" id="RHHM01000016">
    <property type="protein sequence ID" value="RQM36921.1"/>
    <property type="molecule type" value="Genomic_DNA"/>
</dbReference>
<evidence type="ECO:0000313" key="2">
    <source>
        <dbReference type="Proteomes" id="UP000279457"/>
    </source>
</evidence>
<dbReference type="Proteomes" id="UP000279457">
    <property type="component" value="Unassembled WGS sequence"/>
</dbReference>
<protein>
    <submittedName>
        <fullName evidence="1">Uncharacterized protein</fullName>
    </submittedName>
</protein>
<organism evidence="1 2">
    <name type="scientific">Erwinia psidii</name>
    <dbReference type="NCBI Taxonomy" id="69224"/>
    <lineage>
        <taxon>Bacteria</taxon>
        <taxon>Pseudomonadati</taxon>
        <taxon>Pseudomonadota</taxon>
        <taxon>Gammaproteobacteria</taxon>
        <taxon>Enterobacterales</taxon>
        <taxon>Erwiniaceae</taxon>
        <taxon>Erwinia</taxon>
    </lineage>
</organism>
<comment type="caution">
    <text evidence="1">The sequence shown here is derived from an EMBL/GenBank/DDBJ whole genome shotgun (WGS) entry which is preliminary data.</text>
</comment>
<evidence type="ECO:0000313" key="1">
    <source>
        <dbReference type="EMBL" id="RQM36921.1"/>
    </source>
</evidence>
<name>A0A3N6SE69_9GAMM</name>